<keyword evidence="10" id="KW-1185">Reference proteome</keyword>
<evidence type="ECO:0000256" key="3">
    <source>
        <dbReference type="ARBA" id="ARBA00023235"/>
    </source>
</evidence>
<dbReference type="RefSeq" id="WP_162310018.1">
    <property type="nucleotide sequence ID" value="NZ_JACHGU010000002.1"/>
</dbReference>
<proteinExistence type="inferred from homology"/>
<dbReference type="InterPro" id="IPR020094">
    <property type="entry name" value="TruA/RsuA/RluB/E/F_N"/>
</dbReference>
<dbReference type="InterPro" id="IPR000748">
    <property type="entry name" value="PsdUridine_synth_RsuA/RluB/E/F"/>
</dbReference>
<dbReference type="InterPro" id="IPR042092">
    <property type="entry name" value="PsdUridine_s_RsuA/RluB/E/F_cat"/>
</dbReference>
<keyword evidence="2" id="KW-0698">rRNA processing</keyword>
<dbReference type="GO" id="GO:0160138">
    <property type="term" value="F:23S rRNA pseudouridine(2604) synthase activity"/>
    <property type="evidence" value="ECO:0007669"/>
    <property type="project" value="UniProtKB-EC"/>
</dbReference>
<dbReference type="Gene3D" id="3.10.290.10">
    <property type="entry name" value="RNA-binding S4 domain"/>
    <property type="match status" value="1"/>
</dbReference>
<dbReference type="Proteomes" id="UP000462066">
    <property type="component" value="Unassembled WGS sequence"/>
</dbReference>
<evidence type="ECO:0000256" key="4">
    <source>
        <dbReference type="ARBA" id="ARBA00036390"/>
    </source>
</evidence>
<protein>
    <recommendedName>
        <fullName evidence="7">Pseudouridine synthase</fullName>
        <ecNumber evidence="7">5.4.99.-</ecNumber>
    </recommendedName>
</protein>
<dbReference type="PANTHER" id="PTHR47683:SF2">
    <property type="entry name" value="RNA-BINDING S4 DOMAIN-CONTAINING PROTEIN"/>
    <property type="match status" value="1"/>
</dbReference>
<sequence length="238" mass="26567">MSIRLNKHIAQTGFCSRREADRLIAGRRVSVNGQAAGTGAVVGEGDTVLVDGRPLKPRAARAGRRHVYIALNKPVGVTCTTEREVKGNIVDFVGHEQRIFPIGRLDKDSEGLILLTSNGDIVNRILRAENGHQKEYLVAVNKPVTDEFLRAMARGVRIHGQTTLPCRTARIARFGFRIVLEQGLNRQIRLMAAAFDYRVTQLRRVRIDNVKLGVLKPGQWRNLSEAELQGLLPDFSDW</sequence>
<dbReference type="InterPro" id="IPR006145">
    <property type="entry name" value="PsdUridine_synth_RsuA/RluA"/>
</dbReference>
<evidence type="ECO:0000256" key="2">
    <source>
        <dbReference type="ARBA" id="ARBA00022552"/>
    </source>
</evidence>
<dbReference type="Pfam" id="PF00849">
    <property type="entry name" value="PseudoU_synth_2"/>
    <property type="match status" value="1"/>
</dbReference>
<comment type="similarity">
    <text evidence="1 7">Belongs to the pseudouridine synthase RsuA family.</text>
</comment>
<dbReference type="FunFam" id="3.10.290.10:FF:000003">
    <property type="entry name" value="Pseudouridine synthase"/>
    <property type="match status" value="1"/>
</dbReference>
<evidence type="ECO:0000256" key="7">
    <source>
        <dbReference type="RuleBase" id="RU003887"/>
    </source>
</evidence>
<dbReference type="EMBL" id="MWIP01000002">
    <property type="protein sequence ID" value="KAF1687689.1"/>
    <property type="molecule type" value="Genomic_DNA"/>
</dbReference>
<reference evidence="9 10" key="1">
    <citation type="submission" date="2017-10" db="EMBL/GenBank/DDBJ databases">
        <title>Whole genome sequencing of Pseudoxanthomonas broegbernensis DSM 12573(T).</title>
        <authorList>
            <person name="Kumar S."/>
            <person name="Bansal K."/>
            <person name="Kaur A."/>
            <person name="Patil P."/>
            <person name="Sharma S."/>
            <person name="Patil P.B."/>
        </authorList>
    </citation>
    <scope>NUCLEOTIDE SEQUENCE [LARGE SCALE GENOMIC DNA]</scope>
    <source>
        <strain evidence="9 10">DSM 12573</strain>
    </source>
</reference>
<evidence type="ECO:0000313" key="10">
    <source>
        <dbReference type="Proteomes" id="UP000462066"/>
    </source>
</evidence>
<organism evidence="9 10">
    <name type="scientific">Pseudoxanthomonas broegbernensis</name>
    <dbReference type="NCBI Taxonomy" id="83619"/>
    <lineage>
        <taxon>Bacteria</taxon>
        <taxon>Pseudomonadati</taxon>
        <taxon>Pseudomonadota</taxon>
        <taxon>Gammaproteobacteria</taxon>
        <taxon>Lysobacterales</taxon>
        <taxon>Lysobacteraceae</taxon>
        <taxon>Pseudoxanthomonas</taxon>
    </lineage>
</organism>
<dbReference type="InterPro" id="IPR020103">
    <property type="entry name" value="PsdUridine_synth_cat_dom_sf"/>
</dbReference>
<dbReference type="Pfam" id="PF01479">
    <property type="entry name" value="S4"/>
    <property type="match status" value="1"/>
</dbReference>
<dbReference type="InterPro" id="IPR036986">
    <property type="entry name" value="S4_RNA-bd_sf"/>
</dbReference>
<dbReference type="Gene3D" id="3.30.70.580">
    <property type="entry name" value="Pseudouridine synthase I, catalytic domain, N-terminal subdomain"/>
    <property type="match status" value="1"/>
</dbReference>
<evidence type="ECO:0000256" key="1">
    <source>
        <dbReference type="ARBA" id="ARBA00008348"/>
    </source>
</evidence>
<dbReference type="PROSITE" id="PS50889">
    <property type="entry name" value="S4"/>
    <property type="match status" value="1"/>
</dbReference>
<dbReference type="EC" id="5.4.99.-" evidence="7"/>
<dbReference type="AlphaFoldDB" id="A0A7V8GPM0"/>
<dbReference type="Gene3D" id="3.30.70.1560">
    <property type="entry name" value="Alpha-L RNA-binding motif"/>
    <property type="match status" value="1"/>
</dbReference>
<evidence type="ECO:0000256" key="6">
    <source>
        <dbReference type="PROSITE-ProRule" id="PRU00182"/>
    </source>
</evidence>
<dbReference type="InterPro" id="IPR018496">
    <property type="entry name" value="PsdUridine_synth_RsuA/RluB_CS"/>
</dbReference>
<comment type="catalytic activity">
    <reaction evidence="4">
        <text>uridine(35) in tRNA(Tyr) = pseudouridine(35) in tRNA(Tyr)</text>
        <dbReference type="Rhea" id="RHEA:60556"/>
        <dbReference type="Rhea" id="RHEA-COMP:15607"/>
        <dbReference type="Rhea" id="RHEA-COMP:15608"/>
        <dbReference type="ChEBI" id="CHEBI:65314"/>
        <dbReference type="ChEBI" id="CHEBI:65315"/>
    </reaction>
</comment>
<feature type="domain" description="RNA-binding S4" evidence="8">
    <location>
        <begin position="3"/>
        <end position="59"/>
    </location>
</feature>
<dbReference type="SUPFAM" id="SSF55174">
    <property type="entry name" value="Alpha-L RNA-binding motif"/>
    <property type="match status" value="1"/>
</dbReference>
<name>A0A7V8GPM0_9GAMM</name>
<dbReference type="InterPro" id="IPR002942">
    <property type="entry name" value="S4_RNA-bd"/>
</dbReference>
<keyword evidence="3 7" id="KW-0413">Isomerase</keyword>
<dbReference type="CDD" id="cd02554">
    <property type="entry name" value="PseudoU_synth_RluF"/>
    <property type="match status" value="1"/>
</dbReference>
<evidence type="ECO:0000259" key="8">
    <source>
        <dbReference type="SMART" id="SM00363"/>
    </source>
</evidence>
<dbReference type="SMART" id="SM00363">
    <property type="entry name" value="S4"/>
    <property type="match status" value="1"/>
</dbReference>
<dbReference type="FunFam" id="3.30.70.1560:FF:000002">
    <property type="entry name" value="Pseudouridine synthase"/>
    <property type="match status" value="1"/>
</dbReference>
<comment type="catalytic activity">
    <reaction evidence="5">
        <text>uridine(2604) in 23S rRNA = pseudouridine(2604) in 23S rRNA</text>
        <dbReference type="Rhea" id="RHEA:38875"/>
        <dbReference type="Rhea" id="RHEA-COMP:10093"/>
        <dbReference type="Rhea" id="RHEA-COMP:10094"/>
        <dbReference type="ChEBI" id="CHEBI:65314"/>
        <dbReference type="ChEBI" id="CHEBI:65315"/>
        <dbReference type="EC" id="5.4.99.21"/>
    </reaction>
</comment>
<comment type="caution">
    <text evidence="9">The sequence shown here is derived from an EMBL/GenBank/DDBJ whole genome shotgun (WGS) entry which is preliminary data.</text>
</comment>
<dbReference type="SUPFAM" id="SSF55120">
    <property type="entry name" value="Pseudouridine synthase"/>
    <property type="match status" value="1"/>
</dbReference>
<dbReference type="GO" id="GO:0003723">
    <property type="term" value="F:RNA binding"/>
    <property type="evidence" value="ECO:0007669"/>
    <property type="project" value="UniProtKB-KW"/>
</dbReference>
<gene>
    <name evidence="9" type="ORF">B1992_03270</name>
</gene>
<accession>A0A7V8GPM0</accession>
<dbReference type="PANTHER" id="PTHR47683">
    <property type="entry name" value="PSEUDOURIDINE SYNTHASE FAMILY PROTEIN-RELATED"/>
    <property type="match status" value="1"/>
</dbReference>
<dbReference type="GO" id="GO:0000455">
    <property type="term" value="P:enzyme-directed rRNA pseudouridine synthesis"/>
    <property type="evidence" value="ECO:0007669"/>
    <property type="project" value="UniProtKB-ARBA"/>
</dbReference>
<dbReference type="InterPro" id="IPR050343">
    <property type="entry name" value="RsuA_PseudoU_synthase"/>
</dbReference>
<dbReference type="NCBIfam" id="TIGR00093">
    <property type="entry name" value="pseudouridine synthase"/>
    <property type="match status" value="1"/>
</dbReference>
<evidence type="ECO:0000256" key="5">
    <source>
        <dbReference type="ARBA" id="ARBA00036535"/>
    </source>
</evidence>
<evidence type="ECO:0000313" key="9">
    <source>
        <dbReference type="EMBL" id="KAF1687689.1"/>
    </source>
</evidence>
<keyword evidence="6" id="KW-0694">RNA-binding</keyword>
<dbReference type="CDD" id="cd00165">
    <property type="entry name" value="S4"/>
    <property type="match status" value="1"/>
</dbReference>
<dbReference type="PROSITE" id="PS01149">
    <property type="entry name" value="PSI_RSU"/>
    <property type="match status" value="1"/>
</dbReference>